<evidence type="ECO:0000259" key="1">
    <source>
        <dbReference type="PROSITE" id="PS50878"/>
    </source>
</evidence>
<dbReference type="PANTHER" id="PTHR31635">
    <property type="entry name" value="REVERSE TRANSCRIPTASE DOMAIN-CONTAINING PROTEIN-RELATED"/>
    <property type="match status" value="1"/>
</dbReference>
<dbReference type="Pfam" id="PF00078">
    <property type="entry name" value="RVT_1"/>
    <property type="match status" value="1"/>
</dbReference>
<dbReference type="AlphaFoldDB" id="A0A3B4WXR4"/>
<dbReference type="InterPro" id="IPR000477">
    <property type="entry name" value="RT_dom"/>
</dbReference>
<reference evidence="2" key="1">
    <citation type="submission" date="2025-08" db="UniProtKB">
        <authorList>
            <consortium name="Ensembl"/>
        </authorList>
    </citation>
    <scope>IDENTIFICATION</scope>
</reference>
<dbReference type="STRING" id="1841481.ENSSLDP00000009954"/>
<proteinExistence type="predicted"/>
<keyword evidence="3" id="KW-1185">Reference proteome</keyword>
<sequence length="376" mass="43005">MNPRSRVRVNGQCSDFFDLERGTRQGDALWPALFALSIEPLAELIRSNPLIQGIRDESGNQHKIALYADDILLFIENPVHSIPALLQSLNEYGLVSGYKVNPSKSEAMMVSGTWPSQLDDIVSFRRSKQGFKYLGIVLTPQVTQLYQANYKKTFGIFKNELARWDVLPLSLLGRVEAVKMNLLPRILFLFQSLPVGIPTSTFNMLDKLISKFIWQNKRPRVRLKTLTLGKDKGGLGLPDIQLYFWAAQLRPLFYWFRDDEAPSWTQIESDILNTEDLSHIPYCFNIKTMTKCTNNPIITHSLRIWDKINRFLGLGTSLSPLTPIGSNPSLDFVQKDLGFKIWGQKNINKIGDLPSIFPEMWPLYSKNSQYIGKYTR</sequence>
<dbReference type="PROSITE" id="PS50878">
    <property type="entry name" value="RT_POL"/>
    <property type="match status" value="1"/>
</dbReference>
<evidence type="ECO:0000313" key="2">
    <source>
        <dbReference type="Ensembl" id="ENSSLDP00000009954.1"/>
    </source>
</evidence>
<feature type="domain" description="Reverse transcriptase" evidence="1">
    <location>
        <begin position="1"/>
        <end position="138"/>
    </location>
</feature>
<protein>
    <recommendedName>
        <fullName evidence="1">Reverse transcriptase domain-containing protein</fullName>
    </recommendedName>
</protein>
<dbReference type="Ensembl" id="ENSSLDT00000010316.1">
    <property type="protein sequence ID" value="ENSSLDP00000009954.1"/>
    <property type="gene ID" value="ENSSLDG00000007938.1"/>
</dbReference>
<reference evidence="2" key="2">
    <citation type="submission" date="2025-09" db="UniProtKB">
        <authorList>
            <consortium name="Ensembl"/>
        </authorList>
    </citation>
    <scope>IDENTIFICATION</scope>
</reference>
<dbReference type="PANTHER" id="PTHR31635:SF196">
    <property type="entry name" value="REVERSE TRANSCRIPTASE DOMAIN-CONTAINING PROTEIN-RELATED"/>
    <property type="match status" value="1"/>
</dbReference>
<dbReference type="InterPro" id="IPR043502">
    <property type="entry name" value="DNA/RNA_pol_sf"/>
</dbReference>
<dbReference type="GeneTree" id="ENSGT00940000164735"/>
<name>A0A3B4WXR4_SERLL</name>
<dbReference type="Proteomes" id="UP000261360">
    <property type="component" value="Unplaced"/>
</dbReference>
<evidence type="ECO:0000313" key="3">
    <source>
        <dbReference type="Proteomes" id="UP000261360"/>
    </source>
</evidence>
<organism evidence="2 3">
    <name type="scientific">Seriola lalandi dorsalis</name>
    <dbReference type="NCBI Taxonomy" id="1841481"/>
    <lineage>
        <taxon>Eukaryota</taxon>
        <taxon>Metazoa</taxon>
        <taxon>Chordata</taxon>
        <taxon>Craniata</taxon>
        <taxon>Vertebrata</taxon>
        <taxon>Euteleostomi</taxon>
        <taxon>Actinopterygii</taxon>
        <taxon>Neopterygii</taxon>
        <taxon>Teleostei</taxon>
        <taxon>Neoteleostei</taxon>
        <taxon>Acanthomorphata</taxon>
        <taxon>Carangaria</taxon>
        <taxon>Carangiformes</taxon>
        <taxon>Carangidae</taxon>
        <taxon>Seriola</taxon>
    </lineage>
</organism>
<accession>A0A3B4WXR4</accession>
<dbReference type="SUPFAM" id="SSF56672">
    <property type="entry name" value="DNA/RNA polymerases"/>
    <property type="match status" value="1"/>
</dbReference>